<comment type="caution">
    <text evidence="2">The sequence shown here is derived from an EMBL/GenBank/DDBJ whole genome shotgun (WGS) entry which is preliminary data.</text>
</comment>
<dbReference type="AlphaFoldDB" id="A0AA40I6I7"/>
<dbReference type="Proteomes" id="UP001177744">
    <property type="component" value="Unassembled WGS sequence"/>
</dbReference>
<dbReference type="PANTHER" id="PTHR38655:SF1">
    <property type="entry name" value="SIMILAR TO RIKEN CDNA 4930524B15"/>
    <property type="match status" value="1"/>
</dbReference>
<keyword evidence="3" id="KW-1185">Reference proteome</keyword>
<reference evidence="2" key="1">
    <citation type="submission" date="2023-06" db="EMBL/GenBank/DDBJ databases">
        <title>Reference genome for the Northern bat (Eptesicus nilssonii), a most northern bat species.</title>
        <authorList>
            <person name="Laine V.N."/>
            <person name="Pulliainen A.T."/>
            <person name="Lilley T.M."/>
        </authorList>
    </citation>
    <scope>NUCLEOTIDE SEQUENCE</scope>
    <source>
        <strain evidence="2">BLF_Eptnil</strain>
        <tissue evidence="2">Kidney</tissue>
    </source>
</reference>
<evidence type="ECO:0000256" key="1">
    <source>
        <dbReference type="SAM" id="MobiDB-lite"/>
    </source>
</evidence>
<organism evidence="2 3">
    <name type="scientific">Cnephaeus nilssonii</name>
    <name type="common">Northern bat</name>
    <name type="synonym">Eptesicus nilssonii</name>
    <dbReference type="NCBI Taxonomy" id="3371016"/>
    <lineage>
        <taxon>Eukaryota</taxon>
        <taxon>Metazoa</taxon>
        <taxon>Chordata</taxon>
        <taxon>Craniata</taxon>
        <taxon>Vertebrata</taxon>
        <taxon>Euteleostomi</taxon>
        <taxon>Mammalia</taxon>
        <taxon>Eutheria</taxon>
        <taxon>Laurasiatheria</taxon>
        <taxon>Chiroptera</taxon>
        <taxon>Yangochiroptera</taxon>
        <taxon>Vespertilionidae</taxon>
        <taxon>Cnephaeus</taxon>
    </lineage>
</organism>
<evidence type="ECO:0000313" key="2">
    <source>
        <dbReference type="EMBL" id="KAK1343566.1"/>
    </source>
</evidence>
<dbReference type="EMBL" id="JAULJE010000005">
    <property type="protein sequence ID" value="KAK1343566.1"/>
    <property type="molecule type" value="Genomic_DNA"/>
</dbReference>
<accession>A0AA40I6I7</accession>
<proteinExistence type="predicted"/>
<name>A0AA40I6I7_CNENI</name>
<dbReference type="InterPro" id="IPR031464">
    <property type="entry name" value="DUF4680"/>
</dbReference>
<dbReference type="Pfam" id="PF15730">
    <property type="entry name" value="DUF4680"/>
    <property type="match status" value="2"/>
</dbReference>
<feature type="region of interest" description="Disordered" evidence="1">
    <location>
        <begin position="97"/>
        <end position="129"/>
    </location>
</feature>
<gene>
    <name evidence="2" type="ORF">QTO34_016346</name>
</gene>
<protein>
    <submittedName>
        <fullName evidence="2">Uncharacterized protein</fullName>
    </submittedName>
</protein>
<feature type="region of interest" description="Disordered" evidence="1">
    <location>
        <begin position="1"/>
        <end position="27"/>
    </location>
</feature>
<evidence type="ECO:0000313" key="3">
    <source>
        <dbReference type="Proteomes" id="UP001177744"/>
    </source>
</evidence>
<sequence length="383" mass="42604">MPWKVIATNRPPASQRPLAGAPEPRNPGLALRLVPTRSPCVYSFTSGEGPRLTQKTLAKKFEFPIRFNEASKVMKKKKKTLSSRAVRRELSVCAMAAGGFRRPGHRGQRGPRDQRQSGGPRLSAPRKPFESLRSAEAFGKPGHPRTAPLCTAFLTCAYLFKVSVWKKVHKVISRMLEENEKYRLRLKCQQLSSESPLPVQHEGTVASVLRVTERWDPKGRAHRAVVAARGWAVGPREPLVEGTVTQDEWSGAPLRTREAQGAGLGVAGVADWASGTLSSRRQWRCELSVCAMAVLRNRRGLWGSELTSRRGPSKAGELGACLLRHQAFQKPPARLLKGLVHQRTGTQLSRDRKRKRAERARRASPLCFTALFWEIFRGGAFSQ</sequence>
<dbReference type="PANTHER" id="PTHR38655">
    <property type="entry name" value="SIMILAR TO RIKEN CDNA 4930524B15"/>
    <property type="match status" value="1"/>
</dbReference>